<protein>
    <submittedName>
        <fullName evidence="3 4">Uncharacterized protein</fullName>
    </submittedName>
</protein>
<organism>
    <name type="scientific">Culex quinquefasciatus</name>
    <name type="common">Southern house mosquito</name>
    <name type="synonym">Culex pungens</name>
    <dbReference type="NCBI Taxonomy" id="7176"/>
    <lineage>
        <taxon>Eukaryota</taxon>
        <taxon>Metazoa</taxon>
        <taxon>Ecdysozoa</taxon>
        <taxon>Arthropoda</taxon>
        <taxon>Hexapoda</taxon>
        <taxon>Insecta</taxon>
        <taxon>Pterygota</taxon>
        <taxon>Neoptera</taxon>
        <taxon>Endopterygota</taxon>
        <taxon>Diptera</taxon>
        <taxon>Nematocera</taxon>
        <taxon>Culicoidea</taxon>
        <taxon>Culicidae</taxon>
        <taxon>Culicinae</taxon>
        <taxon>Culicini</taxon>
        <taxon>Culex</taxon>
        <taxon>Culex</taxon>
    </lineage>
</organism>
<keyword evidence="2" id="KW-0812">Transmembrane</keyword>
<name>B0X0U4_CULQU</name>
<dbReference type="HOGENOM" id="CLU_1379352_0_0_1"/>
<keyword evidence="5" id="KW-1185">Reference proteome</keyword>
<feature type="region of interest" description="Disordered" evidence="1">
    <location>
        <begin position="1"/>
        <end position="39"/>
    </location>
</feature>
<feature type="compositionally biased region" description="Low complexity" evidence="1">
    <location>
        <begin position="25"/>
        <end position="35"/>
    </location>
</feature>
<keyword evidence="2" id="KW-0472">Membrane</keyword>
<dbReference type="VEuPathDB" id="VectorBase:CPIJ013125"/>
<accession>B0X0U4</accession>
<dbReference type="InParanoid" id="B0X0U4"/>
<gene>
    <name evidence="4" type="primary">6045995</name>
    <name evidence="3" type="ORF">CpipJ_CPIJ013125</name>
</gene>
<evidence type="ECO:0000313" key="4">
    <source>
        <dbReference type="EnsemblMetazoa" id="CPIJ013125-PA"/>
    </source>
</evidence>
<reference evidence="4" key="2">
    <citation type="submission" date="2021-02" db="UniProtKB">
        <authorList>
            <consortium name="EnsemblMetazoa"/>
        </authorList>
    </citation>
    <scope>IDENTIFICATION</scope>
    <source>
        <strain evidence="4">JHB</strain>
    </source>
</reference>
<feature type="compositionally biased region" description="Polar residues" evidence="1">
    <location>
        <begin position="108"/>
        <end position="117"/>
    </location>
</feature>
<proteinExistence type="predicted"/>
<evidence type="ECO:0000256" key="1">
    <source>
        <dbReference type="SAM" id="MobiDB-lite"/>
    </source>
</evidence>
<evidence type="ECO:0000313" key="3">
    <source>
        <dbReference type="EMBL" id="EDS38336.1"/>
    </source>
</evidence>
<feature type="transmembrane region" description="Helical" evidence="2">
    <location>
        <begin position="85"/>
        <end position="103"/>
    </location>
</feature>
<reference evidence="3" key="1">
    <citation type="submission" date="2007-03" db="EMBL/GenBank/DDBJ databases">
        <title>Annotation of Culex pipiens quinquefasciatus.</title>
        <authorList>
            <consortium name="The Broad Institute Genome Sequencing Platform"/>
            <person name="Atkinson P.W."/>
            <person name="Hemingway J."/>
            <person name="Christensen B.M."/>
            <person name="Higgs S."/>
            <person name="Kodira C."/>
            <person name="Hannick L."/>
            <person name="Megy K."/>
            <person name="O'Leary S."/>
            <person name="Pearson M."/>
            <person name="Haas B.J."/>
            <person name="Mauceli E."/>
            <person name="Wortman J.R."/>
            <person name="Lee N.H."/>
            <person name="Guigo R."/>
            <person name="Stanke M."/>
            <person name="Alvarado L."/>
            <person name="Amedeo P."/>
            <person name="Antoine C.H."/>
            <person name="Arensburger P."/>
            <person name="Bidwell S.L."/>
            <person name="Crawford M."/>
            <person name="Camaro F."/>
            <person name="Devon K."/>
            <person name="Engels R."/>
            <person name="Hammond M."/>
            <person name="Howarth C."/>
            <person name="Koehrsen M."/>
            <person name="Lawson D."/>
            <person name="Montgomery P."/>
            <person name="Nene V."/>
            <person name="Nusbaum C."/>
            <person name="Puiu D."/>
            <person name="Romero-Severson J."/>
            <person name="Severson D.W."/>
            <person name="Shumway M."/>
            <person name="Sisk P."/>
            <person name="Stolte C."/>
            <person name="Zeng Q."/>
            <person name="Eisenstadt E."/>
            <person name="Fraser-Liggett C."/>
            <person name="Strausberg R."/>
            <person name="Galagan J."/>
            <person name="Birren B."/>
            <person name="Collins F.H."/>
        </authorList>
    </citation>
    <scope>NUCLEOTIDE SEQUENCE [LARGE SCALE GENOMIC DNA]</scope>
    <source>
        <strain evidence="3">JHB</strain>
    </source>
</reference>
<evidence type="ECO:0000313" key="5">
    <source>
        <dbReference type="Proteomes" id="UP000002320"/>
    </source>
</evidence>
<dbReference type="EnsemblMetazoa" id="CPIJ013125-RA">
    <property type="protein sequence ID" value="CPIJ013125-PA"/>
    <property type="gene ID" value="CPIJ013125"/>
</dbReference>
<feature type="region of interest" description="Disordered" evidence="1">
    <location>
        <begin position="105"/>
        <end position="143"/>
    </location>
</feature>
<feature type="compositionally biased region" description="Basic and acidic residues" evidence="1">
    <location>
        <begin position="1"/>
        <end position="13"/>
    </location>
</feature>
<evidence type="ECO:0000256" key="2">
    <source>
        <dbReference type="SAM" id="Phobius"/>
    </source>
</evidence>
<keyword evidence="2" id="KW-1133">Transmembrane helix</keyword>
<dbReference type="Proteomes" id="UP000002320">
    <property type="component" value="Unassembled WGS sequence"/>
</dbReference>
<dbReference type="AlphaFoldDB" id="B0X0U4"/>
<dbReference type="EMBL" id="DS232245">
    <property type="protein sequence ID" value="EDS38336.1"/>
    <property type="molecule type" value="Genomic_DNA"/>
</dbReference>
<feature type="compositionally biased region" description="Basic and acidic residues" evidence="1">
    <location>
        <begin position="119"/>
        <end position="135"/>
    </location>
</feature>
<dbReference type="KEGG" id="cqu:CpipJ_CPIJ013125"/>
<sequence>MQHTSADRQRTQPDDPFQGSWNQPAAATTTAAGTARHSKQENIESIKTLISHGLPLEAVNQKPEAVSISTRNNSSNIKCRTCGHFLLYMVLMLLSIIIIIASPSSSSRPGTHNTQGKNPAEREPNPNLGRMREREEDPPDSMRNPVGCANAQMSNGCIQVGCVQYATCLQTNGGGAPFSGLLDQLLLVVSLLDYDGST</sequence>